<evidence type="ECO:0000256" key="9">
    <source>
        <dbReference type="ARBA" id="ARBA00023121"/>
    </source>
</evidence>
<evidence type="ECO:0000256" key="6">
    <source>
        <dbReference type="ARBA" id="ARBA00022490"/>
    </source>
</evidence>
<dbReference type="GO" id="GO:0035694">
    <property type="term" value="P:mitochondrial protein catabolic process"/>
    <property type="evidence" value="ECO:0007669"/>
    <property type="project" value="InterPro"/>
</dbReference>
<evidence type="ECO:0000256" key="13">
    <source>
        <dbReference type="SAM" id="MobiDB-lite"/>
    </source>
</evidence>
<dbReference type="Pfam" id="PF16026">
    <property type="entry name" value="MIEAP"/>
    <property type="match status" value="1"/>
</dbReference>
<evidence type="ECO:0000256" key="5">
    <source>
        <dbReference type="ARBA" id="ARBA00019863"/>
    </source>
</evidence>
<dbReference type="InterPro" id="IPR026169">
    <property type="entry name" value="MIEAP"/>
</dbReference>
<dbReference type="GO" id="GO:0005759">
    <property type="term" value="C:mitochondrial matrix"/>
    <property type="evidence" value="ECO:0007669"/>
    <property type="project" value="UniProtKB-SubCell"/>
</dbReference>
<evidence type="ECO:0000256" key="7">
    <source>
        <dbReference type="ARBA" id="ARBA00022787"/>
    </source>
</evidence>
<accession>A0A8B8CZG9</accession>
<dbReference type="GO" id="GO:0005741">
    <property type="term" value="C:mitochondrial outer membrane"/>
    <property type="evidence" value="ECO:0007669"/>
    <property type="project" value="UniProtKB-SubCell"/>
</dbReference>
<evidence type="ECO:0000256" key="12">
    <source>
        <dbReference type="ARBA" id="ARBA00032687"/>
    </source>
</evidence>
<keyword evidence="6" id="KW-0963">Cytoplasm</keyword>
<dbReference type="OrthoDB" id="6135244at2759"/>
<dbReference type="GO" id="GO:0035695">
    <property type="term" value="P:mitophagy by internal vacuole formation"/>
    <property type="evidence" value="ECO:0007669"/>
    <property type="project" value="TreeGrafter"/>
</dbReference>
<evidence type="ECO:0000313" key="15">
    <source>
        <dbReference type="Proteomes" id="UP000694844"/>
    </source>
</evidence>
<evidence type="ECO:0000256" key="2">
    <source>
        <dbReference type="ARBA" id="ARBA00004305"/>
    </source>
</evidence>
<evidence type="ECO:0000256" key="11">
    <source>
        <dbReference type="ARBA" id="ARBA00023136"/>
    </source>
</evidence>
<dbReference type="GeneID" id="111122906"/>
<keyword evidence="7" id="KW-1000">Mitochondrion outer membrane</keyword>
<dbReference type="GO" id="GO:0008289">
    <property type="term" value="F:lipid binding"/>
    <property type="evidence" value="ECO:0007669"/>
    <property type="project" value="UniProtKB-KW"/>
</dbReference>
<evidence type="ECO:0000256" key="1">
    <source>
        <dbReference type="ARBA" id="ARBA00004294"/>
    </source>
</evidence>
<keyword evidence="15" id="KW-1185">Reference proteome</keyword>
<keyword evidence="8" id="KW-0175">Coiled coil</keyword>
<keyword evidence="9" id="KW-0446">Lipid-binding</keyword>
<reference evidence="16" key="1">
    <citation type="submission" date="2025-08" db="UniProtKB">
        <authorList>
            <consortium name="RefSeq"/>
        </authorList>
    </citation>
    <scope>IDENTIFICATION</scope>
    <source>
        <tissue evidence="16">Whole sample</tissue>
    </source>
</reference>
<comment type="subcellular location">
    <subcellularLocation>
        <location evidence="3">Cytoplasm</location>
    </subcellularLocation>
    <subcellularLocation>
        <location evidence="2">Mitochondrion matrix</location>
    </subcellularLocation>
    <subcellularLocation>
        <location evidence="1">Mitochondrion outer membrane</location>
    </subcellularLocation>
</comment>
<evidence type="ECO:0000259" key="14">
    <source>
        <dbReference type="Pfam" id="PF16026"/>
    </source>
</evidence>
<dbReference type="Proteomes" id="UP000694844">
    <property type="component" value="Chromosome 3"/>
</dbReference>
<dbReference type="InterPro" id="IPR031981">
    <property type="entry name" value="MIEAP_C"/>
</dbReference>
<keyword evidence="10" id="KW-0496">Mitochondrion</keyword>
<feature type="compositionally biased region" description="Low complexity" evidence="13">
    <location>
        <begin position="100"/>
        <end position="109"/>
    </location>
</feature>
<proteinExistence type="inferred from homology"/>
<feature type="region of interest" description="Disordered" evidence="13">
    <location>
        <begin position="89"/>
        <end position="128"/>
    </location>
</feature>
<dbReference type="KEGG" id="cvn:111122906"/>
<evidence type="ECO:0000256" key="8">
    <source>
        <dbReference type="ARBA" id="ARBA00023054"/>
    </source>
</evidence>
<gene>
    <name evidence="16" type="primary">LOC111122906</name>
</gene>
<evidence type="ECO:0000313" key="16">
    <source>
        <dbReference type="RefSeq" id="XP_022320649.1"/>
    </source>
</evidence>
<evidence type="ECO:0000256" key="4">
    <source>
        <dbReference type="ARBA" id="ARBA00008233"/>
    </source>
</evidence>
<dbReference type="RefSeq" id="XP_022320649.1">
    <property type="nucleotide sequence ID" value="XM_022464941.1"/>
</dbReference>
<dbReference type="AlphaFoldDB" id="A0A8B8CZG9"/>
<evidence type="ECO:0000256" key="3">
    <source>
        <dbReference type="ARBA" id="ARBA00004496"/>
    </source>
</evidence>
<name>A0A8B8CZG9_CRAVI</name>
<protein>
    <recommendedName>
        <fullName evidence="5">Mitochondria-eating protein</fullName>
    </recommendedName>
    <alternativeName>
        <fullName evidence="12">Spermatogenesis-associated protein 18</fullName>
    </alternativeName>
</protein>
<feature type="domain" description="Mitochondria-eating protein C-terminal" evidence="14">
    <location>
        <begin position="165"/>
        <end position="362"/>
    </location>
</feature>
<evidence type="ECO:0000256" key="10">
    <source>
        <dbReference type="ARBA" id="ARBA00023128"/>
    </source>
</evidence>
<organism evidence="15 16">
    <name type="scientific">Crassostrea virginica</name>
    <name type="common">Eastern oyster</name>
    <dbReference type="NCBI Taxonomy" id="6565"/>
    <lineage>
        <taxon>Eukaryota</taxon>
        <taxon>Metazoa</taxon>
        <taxon>Spiralia</taxon>
        <taxon>Lophotrochozoa</taxon>
        <taxon>Mollusca</taxon>
        <taxon>Bivalvia</taxon>
        <taxon>Autobranchia</taxon>
        <taxon>Pteriomorphia</taxon>
        <taxon>Ostreida</taxon>
        <taxon>Ostreoidea</taxon>
        <taxon>Ostreidae</taxon>
        <taxon>Crassostrea</taxon>
    </lineage>
</organism>
<sequence>MGDRCPNLKGVLDCVKHRKFGDIKNVDAAKRELATVFQAQPSIQPIVQREFIKFLDVIDAGSPQEIVKYKGHHDTSSYDQIIKQYEDQLEKKSNGSQNVSAKSSAKNSNPRQSEQQPKPDITSESNKMNMKDLQINELQTRLSKVAGERVRDNNPNITDLSDVNRPTKLAEMFKEMYDNEWTSAYEALQKSGIRNEEEIVKKLCKILKLAFDFCLRQAREHRLKIQEALVYPAGVHATLDANVEPNIYKILSPKVRQIQRETGAHAVPAIQELFRLQNEHEIRRNELDESREISQYMMNCVQICWLFAIQDPPMKLHWPKEETEMDEHVVAYTKSGTRIKFVVWPTLYLHDKGPVMTKGVAQPF</sequence>
<keyword evidence="11" id="KW-0472">Membrane</keyword>
<comment type="similarity">
    <text evidence="4">Belongs to the MIEAP family.</text>
</comment>
<feature type="compositionally biased region" description="Polar residues" evidence="13">
    <location>
        <begin position="110"/>
        <end position="128"/>
    </location>
</feature>
<dbReference type="PANTHER" id="PTHR21771">
    <property type="entry name" value="MITOCHONDRIA-EATING PROTEIN-RELATED"/>
    <property type="match status" value="1"/>
</dbReference>